<dbReference type="PANTHER" id="PTHR48077:SF3">
    <property type="entry name" value="TRYPTOPHAN SYNTHASE"/>
    <property type="match status" value="1"/>
</dbReference>
<comment type="catalytic activity">
    <reaction evidence="12 13">
        <text>(1S,2R)-1-C-(indol-3-yl)glycerol 3-phosphate + L-serine = D-glyceraldehyde 3-phosphate + L-tryptophan + H2O</text>
        <dbReference type="Rhea" id="RHEA:10532"/>
        <dbReference type="ChEBI" id="CHEBI:15377"/>
        <dbReference type="ChEBI" id="CHEBI:33384"/>
        <dbReference type="ChEBI" id="CHEBI:57912"/>
        <dbReference type="ChEBI" id="CHEBI:58866"/>
        <dbReference type="ChEBI" id="CHEBI:59776"/>
        <dbReference type="EC" id="4.2.1.20"/>
    </reaction>
</comment>
<dbReference type="Gene3D" id="2.30.29.30">
    <property type="entry name" value="Pleckstrin-homology domain (PH domain)/Phosphotyrosine-binding domain (PTB)"/>
    <property type="match status" value="1"/>
</dbReference>
<dbReference type="NCBIfam" id="TIGR00262">
    <property type="entry name" value="trpA"/>
    <property type="match status" value="1"/>
</dbReference>
<evidence type="ECO:0000256" key="14">
    <source>
        <dbReference type="SAM" id="MobiDB-lite"/>
    </source>
</evidence>
<sequence>MMNAADDEFESVLWIARECYVYRLPPRTSSAGYKAAEWGDMEAFLWKGRLRILERGSENDPSNSTKCFIRLEDADTGELFANCPYTLDGKSVEPVLDSSRYYVVRVEDASTGQRAFLGMGFPERSDSFDFNVALQDWTKRQRSTSKREEVDQGPSPHIPSGPKRDFSLKEGQTISISFGGGRVPSPLRRVFKLALKYLQPRSVLRLPDGRCQMGVCCVDGHGRLRLYKTPSPIDHPPPTTTSIPTPEPTTHTHTPNPYPTMAVQLRNVFTEKAARDLPVFVTFITAGYPNPEATVPLMLAMEAGGADIIELGVPFTDPLADGPAIQESNNVALSHNVDYRRCLKFVSEARSQGLKAPVILMGYYNPLMAHGEQASIADAKQAGANGFIVVDLPPEEAVKFRTLCTGAGLSYVPLIAPTTTDSRIGFLSSIADSFMYVVSKLGTTGTSEKVATSLPDLISRIRKFSHAGTDNSIPLAVGFGISTADHFDHVGGLADGVVVGSKIIEVLKLNQGEGAVKAVQQFCEGLCGGKAGRPRKAPVKNAINGLVSQLSTLMTNGHAHPTTNGTSKQPTPDNSLPYRFGEFGGQYVPEALVDCLLELETCHREAMADPKFQAEFKSYYGYMNRPSGLYFAERLTEHVGGAKIWFKREDLNHTGSHKINNAVGQILLARRLGKTRIIAETGAGQHGVATATVCARFGMECVVYMGAEDARRQSLNVFRMKMLGAQVVAVTSGSQTLKDAINEAMRDWVTNVATTHYLVGSAIGPHPFPTIVRDFQSVIGREIKEQLLAEIGKLPDAVIACVGGGSNAIGTFHPFINEKSVRMIGVEAGGSGTDTDRHSATLAKGTKGVLHGVLTYILQSPSGQIAETHSISAGLDYPGVGPEHSFLKDAGRAEYRVATDLEALKGFRLCVQYEGIIPALETAHAIWSTAEVARELGKDANIVMCLSGRGDKDVEQIAQQLPKFADALDWHIAP</sequence>
<dbReference type="PROSITE" id="PS00167">
    <property type="entry name" value="TRP_SYNTHASE_ALPHA"/>
    <property type="match status" value="1"/>
</dbReference>
<evidence type="ECO:0000256" key="3">
    <source>
        <dbReference type="ARBA" id="ARBA00005761"/>
    </source>
</evidence>
<dbReference type="Pfam" id="PF00290">
    <property type="entry name" value="Trp_syntA"/>
    <property type="match status" value="1"/>
</dbReference>
<dbReference type="InterPro" id="IPR011060">
    <property type="entry name" value="RibuloseP-bd_barrel"/>
</dbReference>
<comment type="similarity">
    <text evidence="4">In the N-terminal section; belongs to the TrpA family.</text>
</comment>
<evidence type="ECO:0000256" key="10">
    <source>
        <dbReference type="ARBA" id="ARBA00023141"/>
    </source>
</evidence>
<accession>A0ABY7CN85</accession>
<evidence type="ECO:0000256" key="9">
    <source>
        <dbReference type="ARBA" id="ARBA00022898"/>
    </source>
</evidence>
<dbReference type="EMBL" id="CP110426">
    <property type="protein sequence ID" value="WAQ86175.1"/>
    <property type="molecule type" value="Genomic_DNA"/>
</dbReference>
<feature type="region of interest" description="Disordered" evidence="14">
    <location>
        <begin position="139"/>
        <end position="167"/>
    </location>
</feature>
<dbReference type="InterPro" id="IPR018204">
    <property type="entry name" value="Trp_synthase_alpha_AS"/>
</dbReference>
<dbReference type="Gene3D" id="3.20.20.70">
    <property type="entry name" value="Aldolase class I"/>
    <property type="match status" value="1"/>
</dbReference>
<dbReference type="Pfam" id="PF07933">
    <property type="entry name" value="DUF1681"/>
    <property type="match status" value="1"/>
</dbReference>
<evidence type="ECO:0000256" key="4">
    <source>
        <dbReference type="ARBA" id="ARBA00006095"/>
    </source>
</evidence>
<keyword evidence="18" id="KW-1185">Reference proteome</keyword>
<dbReference type="InterPro" id="IPR001926">
    <property type="entry name" value="TrpB-like_PALP"/>
</dbReference>
<evidence type="ECO:0000256" key="1">
    <source>
        <dbReference type="ARBA" id="ARBA00001933"/>
    </source>
</evidence>
<dbReference type="HAMAP" id="MF_00133">
    <property type="entry name" value="Trp_synth_beta"/>
    <property type="match status" value="1"/>
</dbReference>
<dbReference type="SUPFAM" id="SSF50729">
    <property type="entry name" value="PH domain-like"/>
    <property type="match status" value="1"/>
</dbReference>
<keyword evidence="9 13" id="KW-0663">Pyridoxal phosphate</keyword>
<dbReference type="Pfam" id="PF00291">
    <property type="entry name" value="PALP"/>
    <property type="match status" value="1"/>
</dbReference>
<dbReference type="GeneID" id="77811445"/>
<keyword evidence="11 13" id="KW-0456">Lyase</keyword>
<feature type="region of interest" description="Disordered" evidence="14">
    <location>
        <begin position="555"/>
        <end position="574"/>
    </location>
</feature>
<dbReference type="InterPro" id="IPR006654">
    <property type="entry name" value="Trp_synth_beta"/>
</dbReference>
<feature type="region of interest" description="Disordered" evidence="14">
    <location>
        <begin position="228"/>
        <end position="257"/>
    </location>
</feature>
<comment type="similarity">
    <text evidence="3">In the C-terminal section; belongs to the TrpB family.</text>
</comment>
<dbReference type="CDD" id="cd13228">
    <property type="entry name" value="PHear_NECAP"/>
    <property type="match status" value="1"/>
</dbReference>
<dbReference type="Proteomes" id="UP001164743">
    <property type="component" value="Chromosome 6A"/>
</dbReference>
<evidence type="ECO:0000256" key="11">
    <source>
        <dbReference type="ARBA" id="ARBA00023239"/>
    </source>
</evidence>
<gene>
    <name evidence="17" type="ORF">PtA15_6A807</name>
</gene>
<evidence type="ECO:0000313" key="18">
    <source>
        <dbReference type="Proteomes" id="UP001164743"/>
    </source>
</evidence>
<dbReference type="CDD" id="cd04724">
    <property type="entry name" value="Tryptophan_synthase_alpha"/>
    <property type="match status" value="1"/>
</dbReference>
<dbReference type="InterPro" id="IPR023026">
    <property type="entry name" value="Trp_synth_beta/beta-like"/>
</dbReference>
<dbReference type="CDD" id="cd06446">
    <property type="entry name" value="Trp-synth_B"/>
    <property type="match status" value="1"/>
</dbReference>
<evidence type="ECO:0000256" key="13">
    <source>
        <dbReference type="RuleBase" id="RU003663"/>
    </source>
</evidence>
<dbReference type="HAMAP" id="MF_00131">
    <property type="entry name" value="Trp_synth_alpha"/>
    <property type="match status" value="1"/>
</dbReference>
<dbReference type="InterPro" id="IPR002028">
    <property type="entry name" value="Trp_synthase_suA"/>
</dbReference>
<keyword evidence="7 13" id="KW-0028">Amino-acid biosynthesis</keyword>
<evidence type="ECO:0000256" key="8">
    <source>
        <dbReference type="ARBA" id="ARBA00022822"/>
    </source>
</evidence>
<evidence type="ECO:0000259" key="16">
    <source>
        <dbReference type="Pfam" id="PF07933"/>
    </source>
</evidence>
<protein>
    <recommendedName>
        <fullName evidence="6 13">Tryptophan synthase</fullName>
        <ecNumber evidence="5 13">4.2.1.20</ecNumber>
    </recommendedName>
</protein>
<feature type="compositionally biased region" description="Low complexity" evidence="14">
    <location>
        <begin position="240"/>
        <end position="255"/>
    </location>
</feature>
<dbReference type="PANTHER" id="PTHR48077">
    <property type="entry name" value="TRYPTOPHAN SYNTHASE-RELATED"/>
    <property type="match status" value="1"/>
</dbReference>
<keyword evidence="10 13" id="KW-0057">Aromatic amino acid biosynthesis</keyword>
<dbReference type="NCBIfam" id="TIGR00263">
    <property type="entry name" value="trpB"/>
    <property type="match status" value="1"/>
</dbReference>
<dbReference type="Gene3D" id="3.40.50.1100">
    <property type="match status" value="2"/>
</dbReference>
<organism evidence="17 18">
    <name type="scientific">Puccinia triticina</name>
    <dbReference type="NCBI Taxonomy" id="208348"/>
    <lineage>
        <taxon>Eukaryota</taxon>
        <taxon>Fungi</taxon>
        <taxon>Dikarya</taxon>
        <taxon>Basidiomycota</taxon>
        <taxon>Pucciniomycotina</taxon>
        <taxon>Pucciniomycetes</taxon>
        <taxon>Pucciniales</taxon>
        <taxon>Pucciniaceae</taxon>
        <taxon>Puccinia</taxon>
    </lineage>
</organism>
<dbReference type="InterPro" id="IPR011993">
    <property type="entry name" value="PH-like_dom_sf"/>
</dbReference>
<evidence type="ECO:0000256" key="12">
    <source>
        <dbReference type="ARBA" id="ARBA00049047"/>
    </source>
</evidence>
<dbReference type="InterPro" id="IPR012466">
    <property type="entry name" value="NECAP_PHear"/>
</dbReference>
<name>A0ABY7CN85_9BASI</name>
<proteinExistence type="inferred from homology"/>
<comment type="cofactor">
    <cofactor evidence="1 13">
        <name>pyridoxal 5'-phosphate</name>
        <dbReference type="ChEBI" id="CHEBI:597326"/>
    </cofactor>
</comment>
<evidence type="ECO:0000256" key="2">
    <source>
        <dbReference type="ARBA" id="ARBA00004733"/>
    </source>
</evidence>
<dbReference type="InterPro" id="IPR036052">
    <property type="entry name" value="TrpB-like_PALP_sf"/>
</dbReference>
<dbReference type="EC" id="4.2.1.20" evidence="5 13"/>
<evidence type="ECO:0000256" key="5">
    <source>
        <dbReference type="ARBA" id="ARBA00012043"/>
    </source>
</evidence>
<evidence type="ECO:0000256" key="6">
    <source>
        <dbReference type="ARBA" id="ARBA00018724"/>
    </source>
</evidence>
<dbReference type="PROSITE" id="PS00168">
    <property type="entry name" value="TRP_SYNTHASE_BETA"/>
    <property type="match status" value="1"/>
</dbReference>
<comment type="pathway">
    <text evidence="2 13">Amino-acid biosynthesis; L-tryptophan biosynthesis; L-tryptophan from chorismate: step 5/5.</text>
</comment>
<keyword evidence="8 13" id="KW-0822">Tryptophan biosynthesis</keyword>
<feature type="domain" description="Tryptophan synthase beta chain-like PALP" evidence="15">
    <location>
        <begin position="627"/>
        <end position="948"/>
    </location>
</feature>
<evidence type="ECO:0000313" key="17">
    <source>
        <dbReference type="EMBL" id="WAQ86175.1"/>
    </source>
</evidence>
<dbReference type="RefSeq" id="XP_053021730.1">
    <property type="nucleotide sequence ID" value="XM_053170550.1"/>
</dbReference>
<evidence type="ECO:0000259" key="15">
    <source>
        <dbReference type="Pfam" id="PF00291"/>
    </source>
</evidence>
<dbReference type="SUPFAM" id="SSF51366">
    <property type="entry name" value="Ribulose-phoshate binding barrel"/>
    <property type="match status" value="1"/>
</dbReference>
<dbReference type="SUPFAM" id="SSF53686">
    <property type="entry name" value="Tryptophan synthase beta subunit-like PLP-dependent enzymes"/>
    <property type="match status" value="1"/>
</dbReference>
<dbReference type="InterPro" id="IPR006653">
    <property type="entry name" value="Trp_synth_b_CS"/>
</dbReference>
<feature type="domain" description="NECAP PHear" evidence="16">
    <location>
        <begin position="9"/>
        <end position="178"/>
    </location>
</feature>
<evidence type="ECO:0000256" key="7">
    <source>
        <dbReference type="ARBA" id="ARBA00022605"/>
    </source>
</evidence>
<reference evidence="17" key="1">
    <citation type="submission" date="2022-10" db="EMBL/GenBank/DDBJ databases">
        <title>Puccinia triticina Genome sequencing and assembly.</title>
        <authorList>
            <person name="Li C."/>
        </authorList>
    </citation>
    <scope>NUCLEOTIDE SEQUENCE</scope>
    <source>
        <strain evidence="17">Pt15</strain>
    </source>
</reference>
<dbReference type="InterPro" id="IPR013785">
    <property type="entry name" value="Aldolase_TIM"/>
</dbReference>